<reference evidence="5 6" key="1">
    <citation type="submission" date="2023-10" db="EMBL/GenBank/DDBJ databases">
        <title>Chromosome-scale genome assembly provides insights into flower coloration mechanisms of Canna indica.</title>
        <authorList>
            <person name="Li C."/>
        </authorList>
    </citation>
    <scope>NUCLEOTIDE SEQUENCE [LARGE SCALE GENOMIC DNA]</scope>
    <source>
        <tissue evidence="5">Flower</tissue>
    </source>
</reference>
<dbReference type="InterPro" id="IPR032799">
    <property type="entry name" value="TAXi_C"/>
</dbReference>
<proteinExistence type="inferred from homology"/>
<accession>A0AAQ3Q8A9</accession>
<comment type="similarity">
    <text evidence="1">Belongs to the peptidase A1 family.</text>
</comment>
<dbReference type="PROSITE" id="PS51767">
    <property type="entry name" value="PEPTIDASE_A1"/>
    <property type="match status" value="1"/>
</dbReference>
<feature type="active site" evidence="2">
    <location>
        <position position="90"/>
    </location>
</feature>
<dbReference type="InterPro" id="IPR021109">
    <property type="entry name" value="Peptidase_aspartic_dom_sf"/>
</dbReference>
<evidence type="ECO:0000259" key="4">
    <source>
        <dbReference type="PROSITE" id="PS51767"/>
    </source>
</evidence>
<dbReference type="Pfam" id="PF14543">
    <property type="entry name" value="TAXi_N"/>
    <property type="match status" value="1"/>
</dbReference>
<organism evidence="5 6">
    <name type="scientific">Canna indica</name>
    <name type="common">Indian-shot</name>
    <dbReference type="NCBI Taxonomy" id="4628"/>
    <lineage>
        <taxon>Eukaryota</taxon>
        <taxon>Viridiplantae</taxon>
        <taxon>Streptophyta</taxon>
        <taxon>Embryophyta</taxon>
        <taxon>Tracheophyta</taxon>
        <taxon>Spermatophyta</taxon>
        <taxon>Magnoliopsida</taxon>
        <taxon>Liliopsida</taxon>
        <taxon>Zingiberales</taxon>
        <taxon>Cannaceae</taxon>
        <taxon>Canna</taxon>
    </lineage>
</organism>
<gene>
    <name evidence="5" type="ORF">Cni_G10125</name>
</gene>
<dbReference type="Gene3D" id="2.40.70.10">
    <property type="entry name" value="Acid Proteases"/>
    <property type="match status" value="2"/>
</dbReference>
<feature type="chain" id="PRO_5042905697" evidence="3">
    <location>
        <begin position="21"/>
        <end position="411"/>
    </location>
</feature>
<dbReference type="InterPro" id="IPR033121">
    <property type="entry name" value="PEPTIDASE_A1"/>
</dbReference>
<name>A0AAQ3Q8A9_9LILI</name>
<sequence>MSSSLNSCLLLLLLSPFVGATGVFKVRHKFQRRRAASIADLRTHDDLRHSRMLAVADLPLGGVGAPTESGLYYSEIGIGTPRRNFYVQVDTGSDHLWVNCFPCATSCPKKNYIGLNMTVYDPNKSSSRRLISCQDSFCLSVNGEVPYCLEKMPCDYSVRYGDGSSSAGFYVEDVVQYNRVSRDHRTKLVSANVTFGCGAENSGDLGSHKALDGLIGFGKSNISMISQLAASGKVSSRSFSHCLDSTDGGGIFVLGQVVEPKMNVTPFIPNRPHYAIEMKGIEVGGSSLELPAYLFSTGYKQGAIIDSGTTLAYLPELAYMSIRQAIFSNYPNMSFHTTQGFDCFKFYTSVDDGFPEVVFHFEKLLMLNVYPHDYFFQIGHKFDHICDSSLTLRPRKNKRRYVHIYRVNGPS</sequence>
<dbReference type="GO" id="GO:0006508">
    <property type="term" value="P:proteolysis"/>
    <property type="evidence" value="ECO:0007669"/>
    <property type="project" value="InterPro"/>
</dbReference>
<keyword evidence="6" id="KW-1185">Reference proteome</keyword>
<dbReference type="CDD" id="cd05471">
    <property type="entry name" value="pepsin_like"/>
    <property type="match status" value="1"/>
</dbReference>
<dbReference type="InterPro" id="IPR032861">
    <property type="entry name" value="TAXi_N"/>
</dbReference>
<dbReference type="PANTHER" id="PTHR13683:SF768">
    <property type="entry name" value="EUKARYOTIC ASPARTYL PROTEASE FAMILY PROTEIN"/>
    <property type="match status" value="1"/>
</dbReference>
<dbReference type="InterPro" id="IPR001461">
    <property type="entry name" value="Aspartic_peptidase_A1"/>
</dbReference>
<evidence type="ECO:0000256" key="2">
    <source>
        <dbReference type="PIRSR" id="PIRSR601461-1"/>
    </source>
</evidence>
<dbReference type="Proteomes" id="UP001327560">
    <property type="component" value="Chromosome 3"/>
</dbReference>
<dbReference type="EMBL" id="CP136892">
    <property type="protein sequence ID" value="WOL01409.1"/>
    <property type="molecule type" value="Genomic_DNA"/>
</dbReference>
<feature type="signal peptide" evidence="3">
    <location>
        <begin position="1"/>
        <end position="20"/>
    </location>
</feature>
<feature type="active site" evidence="2">
    <location>
        <position position="306"/>
    </location>
</feature>
<keyword evidence="3" id="KW-0732">Signal</keyword>
<dbReference type="InterPro" id="IPR034164">
    <property type="entry name" value="Pepsin-like_dom"/>
</dbReference>
<dbReference type="PRINTS" id="PR00792">
    <property type="entry name" value="PEPSIN"/>
</dbReference>
<dbReference type="AlphaFoldDB" id="A0AAQ3Q8A9"/>
<evidence type="ECO:0000256" key="1">
    <source>
        <dbReference type="ARBA" id="ARBA00007447"/>
    </source>
</evidence>
<evidence type="ECO:0000313" key="5">
    <source>
        <dbReference type="EMBL" id="WOL01409.1"/>
    </source>
</evidence>
<feature type="domain" description="Peptidase A1" evidence="4">
    <location>
        <begin position="72"/>
        <end position="411"/>
    </location>
</feature>
<evidence type="ECO:0000256" key="3">
    <source>
        <dbReference type="SAM" id="SignalP"/>
    </source>
</evidence>
<protein>
    <submittedName>
        <fullName evidence="5">Aspartic proteinase-like protein 2 isoform X2</fullName>
    </submittedName>
</protein>
<dbReference type="Pfam" id="PF14541">
    <property type="entry name" value="TAXi_C"/>
    <property type="match status" value="1"/>
</dbReference>
<evidence type="ECO:0000313" key="6">
    <source>
        <dbReference type="Proteomes" id="UP001327560"/>
    </source>
</evidence>
<dbReference type="SUPFAM" id="SSF50630">
    <property type="entry name" value="Acid proteases"/>
    <property type="match status" value="1"/>
</dbReference>
<dbReference type="PANTHER" id="PTHR13683">
    <property type="entry name" value="ASPARTYL PROTEASES"/>
    <property type="match status" value="1"/>
</dbReference>
<dbReference type="GO" id="GO:0004190">
    <property type="term" value="F:aspartic-type endopeptidase activity"/>
    <property type="evidence" value="ECO:0007669"/>
    <property type="project" value="InterPro"/>
</dbReference>